<accession>A0A0A6PEZ8</accession>
<feature type="region of interest" description="Disordered" evidence="6">
    <location>
        <begin position="264"/>
        <end position="283"/>
    </location>
</feature>
<dbReference type="InterPro" id="IPR000719">
    <property type="entry name" value="Prot_kinase_dom"/>
</dbReference>
<evidence type="ECO:0000256" key="3">
    <source>
        <dbReference type="ARBA" id="ARBA00022777"/>
    </source>
</evidence>
<dbReference type="InterPro" id="IPR011009">
    <property type="entry name" value="Kinase-like_dom_sf"/>
</dbReference>
<keyword evidence="9" id="KW-1185">Reference proteome</keyword>
<protein>
    <recommendedName>
        <fullName evidence="7">Protein kinase domain-containing protein</fullName>
    </recommendedName>
</protein>
<evidence type="ECO:0000256" key="2">
    <source>
        <dbReference type="ARBA" id="ARBA00022741"/>
    </source>
</evidence>
<keyword evidence="2 5" id="KW-0547">Nucleotide-binding</keyword>
<dbReference type="SUPFAM" id="SSF56112">
    <property type="entry name" value="Protein kinase-like (PK-like)"/>
    <property type="match status" value="1"/>
</dbReference>
<dbReference type="GO" id="GO:0004674">
    <property type="term" value="F:protein serine/threonine kinase activity"/>
    <property type="evidence" value="ECO:0007669"/>
    <property type="project" value="TreeGrafter"/>
</dbReference>
<dbReference type="PROSITE" id="PS00107">
    <property type="entry name" value="PROTEIN_KINASE_ATP"/>
    <property type="match status" value="1"/>
</dbReference>
<keyword evidence="1" id="KW-0808">Transferase</keyword>
<dbReference type="InterPro" id="IPR008271">
    <property type="entry name" value="Ser/Thr_kinase_AS"/>
</dbReference>
<dbReference type="Pfam" id="PF07603">
    <property type="entry name" value="Lcl_C"/>
    <property type="match status" value="1"/>
</dbReference>
<evidence type="ECO:0000256" key="4">
    <source>
        <dbReference type="ARBA" id="ARBA00022840"/>
    </source>
</evidence>
<dbReference type="PANTHER" id="PTHR43289:SF6">
    <property type="entry name" value="SERINE_THREONINE-PROTEIN KINASE NEKL-3"/>
    <property type="match status" value="1"/>
</dbReference>
<dbReference type="InterPro" id="IPR011460">
    <property type="entry name" value="Lcl_C"/>
</dbReference>
<evidence type="ECO:0000313" key="8">
    <source>
        <dbReference type="EMBL" id="KHD08839.2"/>
    </source>
</evidence>
<keyword evidence="4 5" id="KW-0067">ATP-binding</keyword>
<feature type="binding site" evidence="5">
    <location>
        <position position="28"/>
    </location>
    <ligand>
        <name>ATP</name>
        <dbReference type="ChEBI" id="CHEBI:30616"/>
    </ligand>
</feature>
<organism evidence="8 9">
    <name type="scientific">Candidatus Thiomargarita nelsonii</name>
    <dbReference type="NCBI Taxonomy" id="1003181"/>
    <lineage>
        <taxon>Bacteria</taxon>
        <taxon>Pseudomonadati</taxon>
        <taxon>Pseudomonadota</taxon>
        <taxon>Gammaproteobacteria</taxon>
        <taxon>Thiotrichales</taxon>
        <taxon>Thiotrichaceae</taxon>
        <taxon>Thiomargarita</taxon>
    </lineage>
</organism>
<dbReference type="EMBL" id="JSZA02000023">
    <property type="protein sequence ID" value="KHD08839.2"/>
    <property type="molecule type" value="Genomic_DNA"/>
</dbReference>
<dbReference type="AlphaFoldDB" id="A0A0A6PEZ8"/>
<reference evidence="8 9" key="1">
    <citation type="journal article" date="2016" name="Front. Microbiol.">
        <title>Single-Cell (Meta-)Genomics of a Dimorphic Candidatus Thiomargarita nelsonii Reveals Genomic Plasticity.</title>
        <authorList>
            <person name="Flood B.E."/>
            <person name="Fliss P."/>
            <person name="Jones D.S."/>
            <person name="Dick G.J."/>
            <person name="Jain S."/>
            <person name="Kaster A.K."/>
            <person name="Winkel M."/>
            <person name="Mussmann M."/>
            <person name="Bailey J."/>
        </authorList>
    </citation>
    <scope>NUCLEOTIDE SEQUENCE [LARGE SCALE GENOMIC DNA]</scope>
    <source>
        <strain evidence="8">Hydrate Ridge</strain>
    </source>
</reference>
<dbReference type="InterPro" id="IPR017441">
    <property type="entry name" value="Protein_kinase_ATP_BS"/>
</dbReference>
<evidence type="ECO:0000256" key="1">
    <source>
        <dbReference type="ARBA" id="ARBA00022679"/>
    </source>
</evidence>
<dbReference type="Proteomes" id="UP000030428">
    <property type="component" value="Unassembled WGS sequence"/>
</dbReference>
<dbReference type="SMART" id="SM00220">
    <property type="entry name" value="S_TKc"/>
    <property type="match status" value="1"/>
</dbReference>
<name>A0A0A6PEZ8_9GAMM</name>
<comment type="caution">
    <text evidence="8">The sequence shown here is derived from an EMBL/GenBank/DDBJ whole genome shotgun (WGS) entry which is preliminary data.</text>
</comment>
<evidence type="ECO:0000256" key="6">
    <source>
        <dbReference type="SAM" id="MobiDB-lite"/>
    </source>
</evidence>
<evidence type="ECO:0000259" key="7">
    <source>
        <dbReference type="PROSITE" id="PS50011"/>
    </source>
</evidence>
<proteinExistence type="predicted"/>
<evidence type="ECO:0000313" key="9">
    <source>
        <dbReference type="Proteomes" id="UP000030428"/>
    </source>
</evidence>
<sequence length="439" mass="49277">MLGAGGMGCVFLCKNRNRLIKQERVVVKCFWENLKGSLDEVFKEPFAMRDIAGDYIPEPLDVGYVQERAYFVTEYIDGAIDGEMWIEKYGPMDLKTGLAVCLQIAKGLQVAHDAGIYHLDLKPANILLLKKTSDVSVKIIDFGLSQVATSLRDDAVVQQSRSGLTLFGQAIFGTLDYAPPEQRGLTQYGQPSAKSDFYAFGVTMYRLFSGKEAHPFRERYLPSVPELREILGDCVENDPKDRPESARELVSHFSRLVEGGEIKPPAKKRLEKVAGSKDDEQADKKAWQAASREDTLEGYQAYLEGNTVKKYAVEAQTLIQPFAEQQQLQDEEAWQKARQQNTTQSYLAYLKGQTIKKYAEEAKKRRRSLLRYADNGDGTITDNQTGLIWLKKVNCFGLQNWKTAMQSVAKLAHGQCGLSDGSKAGDWRLPTKDELKMNG</sequence>
<dbReference type="PROSITE" id="PS50011">
    <property type="entry name" value="PROTEIN_KINASE_DOM"/>
    <property type="match status" value="1"/>
</dbReference>
<keyword evidence="3" id="KW-0418">Kinase</keyword>
<dbReference type="PROSITE" id="PS00108">
    <property type="entry name" value="PROTEIN_KINASE_ST"/>
    <property type="match status" value="1"/>
</dbReference>
<feature type="compositionally biased region" description="Basic and acidic residues" evidence="6">
    <location>
        <begin position="271"/>
        <end position="283"/>
    </location>
</feature>
<evidence type="ECO:0000256" key="5">
    <source>
        <dbReference type="PROSITE-ProRule" id="PRU10141"/>
    </source>
</evidence>
<dbReference type="CDD" id="cd14014">
    <property type="entry name" value="STKc_PknB_like"/>
    <property type="match status" value="1"/>
</dbReference>
<gene>
    <name evidence="8" type="ORF">PN36_07875</name>
</gene>
<feature type="domain" description="Protein kinase" evidence="7">
    <location>
        <begin position="1"/>
        <end position="254"/>
    </location>
</feature>
<dbReference type="GO" id="GO:0005524">
    <property type="term" value="F:ATP binding"/>
    <property type="evidence" value="ECO:0007669"/>
    <property type="project" value="UniProtKB-UniRule"/>
</dbReference>
<dbReference type="Gene3D" id="1.10.510.10">
    <property type="entry name" value="Transferase(Phosphotransferase) domain 1"/>
    <property type="match status" value="1"/>
</dbReference>
<dbReference type="PANTHER" id="PTHR43289">
    <property type="entry name" value="MITOGEN-ACTIVATED PROTEIN KINASE KINASE KINASE 20-RELATED"/>
    <property type="match status" value="1"/>
</dbReference>
<dbReference type="Pfam" id="PF00069">
    <property type="entry name" value="Pkinase"/>
    <property type="match status" value="1"/>
</dbReference>